<evidence type="ECO:0000259" key="12">
    <source>
        <dbReference type="PROSITE" id="PS50862"/>
    </source>
</evidence>
<dbReference type="GO" id="GO:0005524">
    <property type="term" value="F:ATP binding"/>
    <property type="evidence" value="ECO:0007669"/>
    <property type="project" value="UniProtKB-KW"/>
</dbReference>
<dbReference type="Gene3D" id="3.30.930.10">
    <property type="entry name" value="Bira Bifunctional Protein, Domain 2"/>
    <property type="match status" value="1"/>
</dbReference>
<dbReference type="GO" id="GO:0005829">
    <property type="term" value="C:cytosol"/>
    <property type="evidence" value="ECO:0007669"/>
    <property type="project" value="TreeGrafter"/>
</dbReference>
<feature type="compositionally biased region" description="Basic and acidic residues" evidence="11">
    <location>
        <begin position="31"/>
        <end position="67"/>
    </location>
</feature>
<evidence type="ECO:0000256" key="8">
    <source>
        <dbReference type="ARBA" id="ARBA00023146"/>
    </source>
</evidence>
<dbReference type="Proteomes" id="UP000800094">
    <property type="component" value="Unassembled WGS sequence"/>
</dbReference>
<dbReference type="InterPro" id="IPR002313">
    <property type="entry name" value="Lys-tRNA-ligase_II"/>
</dbReference>
<keyword evidence="7" id="KW-0648">Protein biosynthesis</keyword>
<comment type="similarity">
    <text evidence="1">Belongs to the class-II aminoacyl-tRNA synthetase family.</text>
</comment>
<dbReference type="PANTHER" id="PTHR42918">
    <property type="entry name" value="LYSYL-TRNA SYNTHETASE"/>
    <property type="match status" value="1"/>
</dbReference>
<dbReference type="InterPro" id="IPR012340">
    <property type="entry name" value="NA-bd_OB-fold"/>
</dbReference>
<dbReference type="InterPro" id="IPR018149">
    <property type="entry name" value="Lys-tRNA-synth_II_C"/>
</dbReference>
<evidence type="ECO:0000313" key="13">
    <source>
        <dbReference type="EMBL" id="KAF2244901.1"/>
    </source>
</evidence>
<dbReference type="GO" id="GO:0004824">
    <property type="term" value="F:lysine-tRNA ligase activity"/>
    <property type="evidence" value="ECO:0007669"/>
    <property type="project" value="UniProtKB-EC"/>
</dbReference>
<evidence type="ECO:0000256" key="4">
    <source>
        <dbReference type="ARBA" id="ARBA00022598"/>
    </source>
</evidence>
<dbReference type="SUPFAM" id="SSF50249">
    <property type="entry name" value="Nucleic acid-binding proteins"/>
    <property type="match status" value="1"/>
</dbReference>
<evidence type="ECO:0000256" key="5">
    <source>
        <dbReference type="ARBA" id="ARBA00022741"/>
    </source>
</evidence>
<sequence>MADQSAPAQAQPAAEGSENQHTDPVTGEMISKSELKRRQKQREKEAKKAEKEAALPARPKKEGKKEEEELNPNQYFEIRCNKITALKQSKKPNPYPHKFHVDTKLADFVEKYSHLKKGETREDQEISVGVRIITKRESGNALKFYVTKAEGVTLQIMCQLQYASGDVPFEKQHENLQRGDIIGVVGFPGRTSPKKGGEGELSIFAREVVLLTPCLRMLPTEHFGFKDHEQRHRQRFLDLIMNDSTRETFITRTKIVKYVRKYFDDRDFLEVQTPMMNKIAGGATAKPFKTYHNELGMELFLRIAPELYLKELVVGGLERVYEIGRQFRNEGIDLTHNPEFTTCEFYMAFADMFDIMDMTEELVSGLVYAVKGTYKTQYHTQDGQVYDVNWEKPWRRVDMIPELERCTGEKFPPATEFHTEETNAFLKRVLEKVGVECSPPQTNSRMIDKLVGEFIEETCVNPTFIMGHPEVMSPLAKYHRSIPGLCERFEAFVCKKEICNAYTELNDPFDQRMRFEEQANQKAQGDDEAQLIDETFCQALEYGLPPTGGWGLGIDRLVMFLTDHYSIKEVLAFPFMKDVVEEKKEKTAAEVAGVEPLPEEGIPHK</sequence>
<dbReference type="FunFam" id="2.40.50.140:FF:000050">
    <property type="entry name" value="Lysine--tRNA ligase"/>
    <property type="match status" value="1"/>
</dbReference>
<dbReference type="Pfam" id="PF00152">
    <property type="entry name" value="tRNA-synt_2"/>
    <property type="match status" value="1"/>
</dbReference>
<dbReference type="SUPFAM" id="SSF55681">
    <property type="entry name" value="Class II aaRS and biotin synthetases"/>
    <property type="match status" value="1"/>
</dbReference>
<comment type="subunit">
    <text evidence="2">Homodimer.</text>
</comment>
<keyword evidence="8 13" id="KW-0030">Aminoacyl-tRNA synthetase</keyword>
<dbReference type="CDD" id="cd00775">
    <property type="entry name" value="LysRS_core"/>
    <property type="match status" value="1"/>
</dbReference>
<comment type="catalytic activity">
    <reaction evidence="10">
        <text>tRNA(Lys) + L-lysine + ATP = L-lysyl-tRNA(Lys) + AMP + diphosphate</text>
        <dbReference type="Rhea" id="RHEA:20792"/>
        <dbReference type="Rhea" id="RHEA-COMP:9696"/>
        <dbReference type="Rhea" id="RHEA-COMP:9697"/>
        <dbReference type="ChEBI" id="CHEBI:30616"/>
        <dbReference type="ChEBI" id="CHEBI:32551"/>
        <dbReference type="ChEBI" id="CHEBI:33019"/>
        <dbReference type="ChEBI" id="CHEBI:78442"/>
        <dbReference type="ChEBI" id="CHEBI:78529"/>
        <dbReference type="ChEBI" id="CHEBI:456215"/>
        <dbReference type="EC" id="6.1.1.6"/>
    </reaction>
</comment>
<proteinExistence type="inferred from homology"/>
<evidence type="ECO:0000256" key="3">
    <source>
        <dbReference type="ARBA" id="ARBA00013166"/>
    </source>
</evidence>
<dbReference type="GeneID" id="54589774"/>
<keyword evidence="5" id="KW-0547">Nucleotide-binding</keyword>
<keyword evidence="6" id="KW-0067">ATP-binding</keyword>
<dbReference type="NCBIfam" id="TIGR00499">
    <property type="entry name" value="lysS_bact"/>
    <property type="match status" value="1"/>
</dbReference>
<evidence type="ECO:0000313" key="14">
    <source>
        <dbReference type="Proteomes" id="UP000800094"/>
    </source>
</evidence>
<evidence type="ECO:0000256" key="10">
    <source>
        <dbReference type="ARBA" id="ARBA00048573"/>
    </source>
</evidence>
<evidence type="ECO:0000256" key="11">
    <source>
        <dbReference type="SAM" id="MobiDB-lite"/>
    </source>
</evidence>
<dbReference type="PROSITE" id="PS50862">
    <property type="entry name" value="AA_TRNA_LIGASE_II"/>
    <property type="match status" value="1"/>
</dbReference>
<dbReference type="OrthoDB" id="21243at2759"/>
<dbReference type="CDD" id="cd04322">
    <property type="entry name" value="LysRS_N"/>
    <property type="match status" value="1"/>
</dbReference>
<reference evidence="13" key="1">
    <citation type="journal article" date="2020" name="Stud. Mycol.">
        <title>101 Dothideomycetes genomes: a test case for predicting lifestyles and emergence of pathogens.</title>
        <authorList>
            <person name="Haridas S."/>
            <person name="Albert R."/>
            <person name="Binder M."/>
            <person name="Bloem J."/>
            <person name="Labutti K."/>
            <person name="Salamov A."/>
            <person name="Andreopoulos B."/>
            <person name="Baker S."/>
            <person name="Barry K."/>
            <person name="Bills G."/>
            <person name="Bluhm B."/>
            <person name="Cannon C."/>
            <person name="Castanera R."/>
            <person name="Culley D."/>
            <person name="Daum C."/>
            <person name="Ezra D."/>
            <person name="Gonzalez J."/>
            <person name="Henrissat B."/>
            <person name="Kuo A."/>
            <person name="Liang C."/>
            <person name="Lipzen A."/>
            <person name="Lutzoni F."/>
            <person name="Magnuson J."/>
            <person name="Mondo S."/>
            <person name="Nolan M."/>
            <person name="Ohm R."/>
            <person name="Pangilinan J."/>
            <person name="Park H.-J."/>
            <person name="Ramirez L."/>
            <person name="Alfaro M."/>
            <person name="Sun H."/>
            <person name="Tritt A."/>
            <person name="Yoshinaga Y."/>
            <person name="Zwiers L.-H."/>
            <person name="Turgeon B."/>
            <person name="Goodwin S."/>
            <person name="Spatafora J."/>
            <person name="Crous P."/>
            <person name="Grigoriev I."/>
        </authorList>
    </citation>
    <scope>NUCLEOTIDE SEQUENCE</scope>
    <source>
        <strain evidence="13">CBS 122368</strain>
    </source>
</reference>
<dbReference type="HAMAP" id="MF_00252">
    <property type="entry name" value="Lys_tRNA_synth_class2"/>
    <property type="match status" value="1"/>
</dbReference>
<feature type="compositionally biased region" description="Low complexity" evidence="11">
    <location>
        <begin position="1"/>
        <end position="14"/>
    </location>
</feature>
<dbReference type="PRINTS" id="PR00982">
    <property type="entry name" value="TRNASYNTHLYS"/>
</dbReference>
<dbReference type="EMBL" id="ML987202">
    <property type="protein sequence ID" value="KAF2244901.1"/>
    <property type="molecule type" value="Genomic_DNA"/>
</dbReference>
<dbReference type="EC" id="6.1.1.6" evidence="3"/>
<name>A0A6A6I3L1_9PLEO</name>
<feature type="region of interest" description="Disordered" evidence="11">
    <location>
        <begin position="1"/>
        <end position="70"/>
    </location>
</feature>
<gene>
    <name evidence="13" type="ORF">BU26DRAFT_88825</name>
</gene>
<dbReference type="GO" id="GO:0006430">
    <property type="term" value="P:lysyl-tRNA aminoacylation"/>
    <property type="evidence" value="ECO:0007669"/>
    <property type="project" value="InterPro"/>
</dbReference>
<evidence type="ECO:0000256" key="7">
    <source>
        <dbReference type="ARBA" id="ARBA00022917"/>
    </source>
</evidence>
<dbReference type="NCBIfam" id="NF001756">
    <property type="entry name" value="PRK00484.1"/>
    <property type="match status" value="1"/>
</dbReference>
<feature type="domain" description="Aminoacyl-transfer RNA synthetases class-II family profile" evidence="12">
    <location>
        <begin position="252"/>
        <end position="574"/>
    </location>
</feature>
<dbReference type="InterPro" id="IPR045864">
    <property type="entry name" value="aa-tRNA-synth_II/BPL/LPL"/>
</dbReference>
<dbReference type="FunFam" id="3.30.930.10:FF:000044">
    <property type="entry name" value="Lysine--tRNA ligase"/>
    <property type="match status" value="1"/>
</dbReference>
<dbReference type="PANTHER" id="PTHR42918:SF9">
    <property type="entry name" value="LYSINE--TRNA LIGASE"/>
    <property type="match status" value="1"/>
</dbReference>
<evidence type="ECO:0000256" key="2">
    <source>
        <dbReference type="ARBA" id="ARBA00011738"/>
    </source>
</evidence>
<dbReference type="RefSeq" id="XP_033679905.1">
    <property type="nucleotide sequence ID" value="XM_033836444.1"/>
</dbReference>
<protein>
    <recommendedName>
        <fullName evidence="3">lysine--tRNA ligase</fullName>
        <ecNumber evidence="3">6.1.1.6</ecNumber>
    </recommendedName>
    <alternativeName>
        <fullName evidence="9">Lysyl-tRNA synthetase</fullName>
    </alternativeName>
</protein>
<dbReference type="InterPro" id="IPR044136">
    <property type="entry name" value="Lys-tRNA-ligase_II_N"/>
</dbReference>
<keyword evidence="4" id="KW-0436">Ligase</keyword>
<dbReference type="AlphaFoldDB" id="A0A6A6I3L1"/>
<dbReference type="InterPro" id="IPR006195">
    <property type="entry name" value="aa-tRNA-synth_II"/>
</dbReference>
<dbReference type="Gene3D" id="2.40.50.140">
    <property type="entry name" value="Nucleic acid-binding proteins"/>
    <property type="match status" value="1"/>
</dbReference>
<keyword evidence="14" id="KW-1185">Reference proteome</keyword>
<dbReference type="PIRSF" id="PIRSF039101">
    <property type="entry name" value="LysRS2"/>
    <property type="match status" value="1"/>
</dbReference>
<dbReference type="InterPro" id="IPR034762">
    <property type="entry name" value="Lys-tRNA-ligase_II_bac/euk"/>
</dbReference>
<organism evidence="13 14">
    <name type="scientific">Trematosphaeria pertusa</name>
    <dbReference type="NCBI Taxonomy" id="390896"/>
    <lineage>
        <taxon>Eukaryota</taxon>
        <taxon>Fungi</taxon>
        <taxon>Dikarya</taxon>
        <taxon>Ascomycota</taxon>
        <taxon>Pezizomycotina</taxon>
        <taxon>Dothideomycetes</taxon>
        <taxon>Pleosporomycetidae</taxon>
        <taxon>Pleosporales</taxon>
        <taxon>Massarineae</taxon>
        <taxon>Trematosphaeriaceae</taxon>
        <taxon>Trematosphaeria</taxon>
    </lineage>
</organism>
<dbReference type="InterPro" id="IPR004364">
    <property type="entry name" value="Aa-tRNA-synt_II"/>
</dbReference>
<evidence type="ECO:0000256" key="9">
    <source>
        <dbReference type="ARBA" id="ARBA00030563"/>
    </source>
</evidence>
<evidence type="ECO:0000256" key="6">
    <source>
        <dbReference type="ARBA" id="ARBA00022840"/>
    </source>
</evidence>
<evidence type="ECO:0000256" key="1">
    <source>
        <dbReference type="ARBA" id="ARBA00008226"/>
    </source>
</evidence>
<accession>A0A6A6I3L1</accession>
<dbReference type="GO" id="GO:0000049">
    <property type="term" value="F:tRNA binding"/>
    <property type="evidence" value="ECO:0007669"/>
    <property type="project" value="TreeGrafter"/>
</dbReference>